<dbReference type="InterPro" id="IPR036691">
    <property type="entry name" value="Endo/exonu/phosph_ase_sf"/>
</dbReference>
<accession>A0ABW3CSX8</accession>
<organism evidence="1 2">
    <name type="scientific">Actinomadura adrarensis</name>
    <dbReference type="NCBI Taxonomy" id="1819600"/>
    <lineage>
        <taxon>Bacteria</taxon>
        <taxon>Bacillati</taxon>
        <taxon>Actinomycetota</taxon>
        <taxon>Actinomycetes</taxon>
        <taxon>Streptosporangiales</taxon>
        <taxon>Thermomonosporaceae</taxon>
        <taxon>Actinomadura</taxon>
    </lineage>
</organism>
<comment type="caution">
    <text evidence="1">The sequence shown here is derived from an EMBL/GenBank/DDBJ whole genome shotgun (WGS) entry which is preliminary data.</text>
</comment>
<dbReference type="SUPFAM" id="SSF56219">
    <property type="entry name" value="DNase I-like"/>
    <property type="match status" value="1"/>
</dbReference>
<proteinExistence type="predicted"/>
<evidence type="ECO:0000313" key="1">
    <source>
        <dbReference type="EMBL" id="MFD0856667.1"/>
    </source>
</evidence>
<sequence length="62" mass="6628">GITSRLRSAQDAAGDGFGFSWPAGLPVVRIDQILIRGVEPESSWVLPATGSDHRPVAARISW</sequence>
<dbReference type="EMBL" id="JBHTIR010004213">
    <property type="protein sequence ID" value="MFD0856667.1"/>
    <property type="molecule type" value="Genomic_DNA"/>
</dbReference>
<keyword evidence="2" id="KW-1185">Reference proteome</keyword>
<name>A0ABW3CSX8_9ACTN</name>
<evidence type="ECO:0008006" key="3">
    <source>
        <dbReference type="Google" id="ProtNLM"/>
    </source>
</evidence>
<feature type="non-terminal residue" evidence="1">
    <location>
        <position position="1"/>
    </location>
</feature>
<gene>
    <name evidence="1" type="ORF">ACFQ07_30830</name>
</gene>
<evidence type="ECO:0000313" key="2">
    <source>
        <dbReference type="Proteomes" id="UP001597083"/>
    </source>
</evidence>
<dbReference type="Gene3D" id="3.60.10.10">
    <property type="entry name" value="Endonuclease/exonuclease/phosphatase"/>
    <property type="match status" value="1"/>
</dbReference>
<protein>
    <recommendedName>
        <fullName evidence="3">Endonuclease</fullName>
    </recommendedName>
</protein>
<reference evidence="2" key="1">
    <citation type="journal article" date="2019" name="Int. J. Syst. Evol. Microbiol.">
        <title>The Global Catalogue of Microorganisms (GCM) 10K type strain sequencing project: providing services to taxonomists for standard genome sequencing and annotation.</title>
        <authorList>
            <consortium name="The Broad Institute Genomics Platform"/>
            <consortium name="The Broad Institute Genome Sequencing Center for Infectious Disease"/>
            <person name="Wu L."/>
            <person name="Ma J."/>
        </authorList>
    </citation>
    <scope>NUCLEOTIDE SEQUENCE [LARGE SCALE GENOMIC DNA]</scope>
    <source>
        <strain evidence="2">JCM 31696</strain>
    </source>
</reference>
<dbReference type="Proteomes" id="UP001597083">
    <property type="component" value="Unassembled WGS sequence"/>
</dbReference>